<keyword evidence="9 13" id="KW-0233">DNA recombination</keyword>
<dbReference type="GO" id="GO:0006281">
    <property type="term" value="P:DNA repair"/>
    <property type="evidence" value="ECO:0007669"/>
    <property type="project" value="UniProtKB-UniRule"/>
</dbReference>
<keyword evidence="19" id="KW-1185">Reference proteome</keyword>
<dbReference type="STRING" id="426703.SAMN04488100_1638"/>
<comment type="catalytic activity">
    <reaction evidence="13">
        <text>Endonucleolytic cleavage at a junction such as a reciprocal single-stranded crossover between two homologous DNA duplexes (Holliday junction).</text>
        <dbReference type="EC" id="3.1.21.10"/>
    </reaction>
</comment>
<evidence type="ECO:0000313" key="17">
    <source>
        <dbReference type="EMBL" id="SEM37091.1"/>
    </source>
</evidence>
<keyword evidence="10 13" id="KW-0234">DNA repair</keyword>
<keyword evidence="2 13" id="KW-0963">Cytoplasm</keyword>
<evidence type="ECO:0000256" key="14">
    <source>
        <dbReference type="NCBIfam" id="TIGR00648"/>
    </source>
</evidence>
<sequence>MTIRYPNGKPYRINNDKKTNENQPKKKKVSYSNRGMTLEEDLNATNDYYLLRKQAVIHKKPIPIQVVNVDYPRRSAAKITEAYYKRASTTDYNGIYKGHYIDFEAKETRNKTSFPLKNFHDHQLTHMKMCHEHGGVCFVIIRFSTLNRVFLLNFPLLYKWWNQQFEEKGKKSIPLKEIETDAFEINYSLSPRLPYLKIVDQLISERNA</sequence>
<name>A0A1H7XTN2_9LACT</name>
<evidence type="ECO:0000256" key="4">
    <source>
        <dbReference type="ARBA" id="ARBA00022723"/>
    </source>
</evidence>
<dbReference type="PIRSF" id="PIRSF037785">
    <property type="entry name" value="RecU"/>
    <property type="match status" value="1"/>
</dbReference>
<evidence type="ECO:0000256" key="12">
    <source>
        <dbReference type="ARBA" id="ARBA00029523"/>
    </source>
</evidence>
<feature type="region of interest" description="Disordered" evidence="15">
    <location>
        <begin position="1"/>
        <end position="33"/>
    </location>
</feature>
<dbReference type="NCBIfam" id="NF002584">
    <property type="entry name" value="PRK02234.1-5"/>
    <property type="match status" value="1"/>
</dbReference>
<protein>
    <recommendedName>
        <fullName evidence="12 13">Holliday junction resolvase RecU</fullName>
        <ecNumber evidence="13 14">3.1.21.10</ecNumber>
    </recommendedName>
    <alternativeName>
        <fullName evidence="13">Recombination protein U homolog</fullName>
    </alternativeName>
</protein>
<evidence type="ECO:0000256" key="9">
    <source>
        <dbReference type="ARBA" id="ARBA00023172"/>
    </source>
</evidence>
<evidence type="ECO:0000256" key="2">
    <source>
        <dbReference type="ARBA" id="ARBA00022490"/>
    </source>
</evidence>
<dbReference type="EMBL" id="FOBL01000063">
    <property type="protein sequence ID" value="SEM37091.1"/>
    <property type="molecule type" value="Genomic_DNA"/>
</dbReference>
<dbReference type="AlphaFoldDB" id="A0A1H7XTN2"/>
<keyword evidence="6 13" id="KW-0227">DNA damage</keyword>
<dbReference type="InterPro" id="IPR011856">
    <property type="entry name" value="tRNA_endonuc-like_dom_sf"/>
</dbReference>
<evidence type="ECO:0000256" key="11">
    <source>
        <dbReference type="ARBA" id="ARBA00023447"/>
    </source>
</evidence>
<dbReference type="Proteomes" id="UP000198548">
    <property type="component" value="Unassembled WGS sequence"/>
</dbReference>
<comment type="cofactor">
    <cofactor evidence="13">
        <name>Mg(2+)</name>
        <dbReference type="ChEBI" id="CHEBI:18420"/>
    </cofactor>
    <text evidence="13">Binds 1 Mg(2+) ion per subunit.</text>
</comment>
<evidence type="ECO:0000256" key="6">
    <source>
        <dbReference type="ARBA" id="ARBA00022763"/>
    </source>
</evidence>
<dbReference type="GO" id="GO:0008821">
    <property type="term" value="F:crossover junction DNA endonuclease activity"/>
    <property type="evidence" value="ECO:0007669"/>
    <property type="project" value="UniProtKB-EC"/>
</dbReference>
<keyword evidence="4 13" id="KW-0479">Metal-binding</keyword>
<evidence type="ECO:0000256" key="8">
    <source>
        <dbReference type="ARBA" id="ARBA00022842"/>
    </source>
</evidence>
<evidence type="ECO:0000256" key="13">
    <source>
        <dbReference type="HAMAP-Rule" id="MF_00130"/>
    </source>
</evidence>
<evidence type="ECO:0000313" key="18">
    <source>
        <dbReference type="Proteomes" id="UP000198548"/>
    </source>
</evidence>
<comment type="subcellular location">
    <subcellularLocation>
        <location evidence="1 13">Cytoplasm</location>
    </subcellularLocation>
</comment>
<evidence type="ECO:0000313" key="16">
    <source>
        <dbReference type="EMBL" id="GEK90357.1"/>
    </source>
</evidence>
<feature type="binding site" evidence="13">
    <location>
        <position position="89"/>
    </location>
    <ligand>
        <name>Mg(2+)</name>
        <dbReference type="ChEBI" id="CHEBI:18420"/>
    </ligand>
</feature>
<keyword evidence="8 13" id="KW-0460">Magnesium</keyword>
<feature type="binding site" evidence="13">
    <location>
        <position position="91"/>
    </location>
    <ligand>
        <name>Mg(2+)</name>
        <dbReference type="ChEBI" id="CHEBI:18420"/>
    </ligand>
</feature>
<gene>
    <name evidence="13 16" type="primary">recU</name>
    <name evidence="16" type="ORF">APU01nite_23960</name>
    <name evidence="17" type="ORF">SAMN04488100_1638</name>
</gene>
<dbReference type="NCBIfam" id="TIGR00648">
    <property type="entry name" value="recU"/>
    <property type="match status" value="1"/>
</dbReference>
<dbReference type="Pfam" id="PF03838">
    <property type="entry name" value="RecU"/>
    <property type="match status" value="1"/>
</dbReference>
<reference evidence="17 18" key="1">
    <citation type="submission" date="2016-10" db="EMBL/GenBank/DDBJ databases">
        <authorList>
            <person name="de Groot N.N."/>
        </authorList>
    </citation>
    <scope>NUCLEOTIDE SEQUENCE [LARGE SCALE GENOMIC DNA]</scope>
    <source>
        <strain evidence="17 18">DSM 19182</strain>
    </source>
</reference>
<feature type="site" description="Transition state stabilizer" evidence="13">
    <location>
        <position position="106"/>
    </location>
</feature>
<evidence type="ECO:0000256" key="10">
    <source>
        <dbReference type="ARBA" id="ARBA00023204"/>
    </source>
</evidence>
<keyword evidence="3 13" id="KW-0540">Nuclease</keyword>
<dbReference type="GO" id="GO:0007059">
    <property type="term" value="P:chromosome segregation"/>
    <property type="evidence" value="ECO:0007669"/>
    <property type="project" value="UniProtKB-UniRule"/>
</dbReference>
<proteinExistence type="inferred from homology"/>
<dbReference type="OrthoDB" id="9783592at2"/>
<evidence type="ECO:0000313" key="19">
    <source>
        <dbReference type="Proteomes" id="UP000321425"/>
    </source>
</evidence>
<keyword evidence="5 13" id="KW-0255">Endonuclease</keyword>
<feature type="compositionally biased region" description="Basic and acidic residues" evidence="15">
    <location>
        <begin position="14"/>
        <end position="24"/>
    </location>
</feature>
<dbReference type="InterPro" id="IPR011335">
    <property type="entry name" value="Restrct_endonuc-II-like"/>
</dbReference>
<evidence type="ECO:0000256" key="1">
    <source>
        <dbReference type="ARBA" id="ARBA00004496"/>
    </source>
</evidence>
<dbReference type="NCBIfam" id="NF002581">
    <property type="entry name" value="PRK02234.1-2"/>
    <property type="match status" value="1"/>
</dbReference>
<organism evidence="17 18">
    <name type="scientific">Alkalibacterium putridalgicola</name>
    <dbReference type="NCBI Taxonomy" id="426703"/>
    <lineage>
        <taxon>Bacteria</taxon>
        <taxon>Bacillati</taxon>
        <taxon>Bacillota</taxon>
        <taxon>Bacilli</taxon>
        <taxon>Lactobacillales</taxon>
        <taxon>Carnobacteriaceae</taxon>
        <taxon>Alkalibacterium</taxon>
    </lineage>
</organism>
<comment type="function">
    <text evidence="13">Endonuclease that resolves Holliday junction intermediates in genetic recombination. Cleaves mobile four-strand junctions by introducing symmetrical nicks in paired strands. Promotes annealing of linear ssDNA with homologous dsDNA. Required for DNA repair, homologous recombination and chromosome segregation.</text>
</comment>
<dbReference type="RefSeq" id="WP_091490320.1">
    <property type="nucleotide sequence ID" value="NZ_BJUX01000054.1"/>
</dbReference>
<dbReference type="Proteomes" id="UP000321425">
    <property type="component" value="Unassembled WGS sequence"/>
</dbReference>
<dbReference type="GO" id="GO:0003676">
    <property type="term" value="F:nucleic acid binding"/>
    <property type="evidence" value="ECO:0007669"/>
    <property type="project" value="InterPro"/>
</dbReference>
<dbReference type="Gene3D" id="3.40.1350.10">
    <property type="match status" value="1"/>
</dbReference>
<dbReference type="EMBL" id="BJUX01000054">
    <property type="protein sequence ID" value="GEK90357.1"/>
    <property type="molecule type" value="Genomic_DNA"/>
</dbReference>
<dbReference type="GO" id="GO:0000287">
    <property type="term" value="F:magnesium ion binding"/>
    <property type="evidence" value="ECO:0007669"/>
    <property type="project" value="UniProtKB-UniRule"/>
</dbReference>
<comment type="similarity">
    <text evidence="11 13">Belongs to the RecU family.</text>
</comment>
<accession>A0A1H7XTN2</accession>
<reference evidence="16 19" key="2">
    <citation type="submission" date="2019-07" db="EMBL/GenBank/DDBJ databases">
        <title>Whole genome shotgun sequence of Alkalibacterium putridalgicola NBRC 103243.</title>
        <authorList>
            <person name="Hosoyama A."/>
            <person name="Uohara A."/>
            <person name="Ohji S."/>
            <person name="Ichikawa N."/>
        </authorList>
    </citation>
    <scope>NUCLEOTIDE SEQUENCE [LARGE SCALE GENOMIC DNA]</scope>
    <source>
        <strain evidence="16 19">NBRC 103243</strain>
    </source>
</reference>
<dbReference type="SUPFAM" id="SSF52980">
    <property type="entry name" value="Restriction endonuclease-like"/>
    <property type="match status" value="1"/>
</dbReference>
<dbReference type="InterPro" id="IPR004612">
    <property type="entry name" value="Resolv_RecU"/>
</dbReference>
<dbReference type="CDD" id="cd22354">
    <property type="entry name" value="RecU-like"/>
    <property type="match status" value="1"/>
</dbReference>
<feature type="binding site" evidence="13">
    <location>
        <position position="123"/>
    </location>
    <ligand>
        <name>Mg(2+)</name>
        <dbReference type="ChEBI" id="CHEBI:18420"/>
    </ligand>
</feature>
<feature type="binding site" evidence="13">
    <location>
        <position position="104"/>
    </location>
    <ligand>
        <name>Mg(2+)</name>
        <dbReference type="ChEBI" id="CHEBI:18420"/>
    </ligand>
</feature>
<dbReference type="EC" id="3.1.21.10" evidence="13 14"/>
<evidence type="ECO:0000256" key="5">
    <source>
        <dbReference type="ARBA" id="ARBA00022759"/>
    </source>
</evidence>
<evidence type="ECO:0000256" key="7">
    <source>
        <dbReference type="ARBA" id="ARBA00022801"/>
    </source>
</evidence>
<keyword evidence="7 13" id="KW-0378">Hydrolase</keyword>
<dbReference type="GO" id="GO:0006310">
    <property type="term" value="P:DNA recombination"/>
    <property type="evidence" value="ECO:0007669"/>
    <property type="project" value="UniProtKB-UniRule"/>
</dbReference>
<evidence type="ECO:0000256" key="15">
    <source>
        <dbReference type="SAM" id="MobiDB-lite"/>
    </source>
</evidence>
<evidence type="ECO:0000256" key="3">
    <source>
        <dbReference type="ARBA" id="ARBA00022722"/>
    </source>
</evidence>
<dbReference type="HAMAP" id="MF_00130">
    <property type="entry name" value="RecU"/>
    <property type="match status" value="1"/>
</dbReference>
<dbReference type="GO" id="GO:0005737">
    <property type="term" value="C:cytoplasm"/>
    <property type="evidence" value="ECO:0007669"/>
    <property type="project" value="UniProtKB-SubCell"/>
</dbReference>